<keyword evidence="16" id="KW-0406">Ion transport</keyword>
<evidence type="ECO:0000313" key="22">
    <source>
        <dbReference type="Proteomes" id="UP000449209"/>
    </source>
</evidence>
<keyword evidence="12" id="KW-0460">Magnesium</keyword>
<dbReference type="Pfam" id="PF00122">
    <property type="entry name" value="E1-E2_ATPase"/>
    <property type="match status" value="1"/>
</dbReference>
<accession>A0A6N9I5S6</accession>
<dbReference type="SUPFAM" id="SSF81665">
    <property type="entry name" value="Calcium ATPase, transmembrane domain M"/>
    <property type="match status" value="1"/>
</dbReference>
<dbReference type="SFLD" id="SFLDF00027">
    <property type="entry name" value="p-type_atpase"/>
    <property type="match status" value="1"/>
</dbReference>
<evidence type="ECO:0000256" key="13">
    <source>
        <dbReference type="ARBA" id="ARBA00022967"/>
    </source>
</evidence>
<evidence type="ECO:0000256" key="7">
    <source>
        <dbReference type="ARBA" id="ARBA00022692"/>
    </source>
</evidence>
<evidence type="ECO:0000256" key="11">
    <source>
        <dbReference type="ARBA" id="ARBA00022840"/>
    </source>
</evidence>
<name>A0A6N9I5S6_9LACO</name>
<dbReference type="CDD" id="cd07552">
    <property type="entry name" value="P-type_ATPase_Cu-like"/>
    <property type="match status" value="1"/>
</dbReference>
<dbReference type="InterPro" id="IPR001757">
    <property type="entry name" value="P_typ_ATPase"/>
</dbReference>
<dbReference type="NCBIfam" id="TIGR01494">
    <property type="entry name" value="ATPase_P-type"/>
    <property type="match status" value="1"/>
</dbReference>
<dbReference type="GO" id="GO:0043682">
    <property type="term" value="F:P-type divalent copper transporter activity"/>
    <property type="evidence" value="ECO:0007669"/>
    <property type="project" value="TreeGrafter"/>
</dbReference>
<dbReference type="GO" id="GO:0005507">
    <property type="term" value="F:copper ion binding"/>
    <property type="evidence" value="ECO:0007669"/>
    <property type="project" value="TreeGrafter"/>
</dbReference>
<evidence type="ECO:0000259" key="20">
    <source>
        <dbReference type="Pfam" id="PF00122"/>
    </source>
</evidence>
<dbReference type="Pfam" id="PF00702">
    <property type="entry name" value="Hydrolase"/>
    <property type="match status" value="1"/>
</dbReference>
<feature type="transmembrane region" description="Helical" evidence="19">
    <location>
        <begin position="309"/>
        <end position="333"/>
    </location>
</feature>
<dbReference type="AlphaFoldDB" id="A0A6N9I5S6"/>
<dbReference type="InterPro" id="IPR023214">
    <property type="entry name" value="HAD_sf"/>
</dbReference>
<dbReference type="EC" id="7.2.2.8" evidence="3"/>
<feature type="domain" description="P-type ATPase A" evidence="20">
    <location>
        <begin position="164"/>
        <end position="264"/>
    </location>
</feature>
<keyword evidence="14 19" id="KW-1133">Transmembrane helix</keyword>
<dbReference type="InterPro" id="IPR044492">
    <property type="entry name" value="P_typ_ATPase_HD_dom"/>
</dbReference>
<evidence type="ECO:0000256" key="16">
    <source>
        <dbReference type="ARBA" id="ARBA00023065"/>
    </source>
</evidence>
<feature type="transmembrane region" description="Helical" evidence="19">
    <location>
        <begin position="281"/>
        <end position="303"/>
    </location>
</feature>
<dbReference type="OrthoDB" id="9813266at2"/>
<dbReference type="GO" id="GO:0140581">
    <property type="term" value="F:P-type monovalent copper transporter activity"/>
    <property type="evidence" value="ECO:0007669"/>
    <property type="project" value="UniProtKB-EC"/>
</dbReference>
<feature type="transmembrane region" description="Helical" evidence="19">
    <location>
        <begin position="649"/>
        <end position="668"/>
    </location>
</feature>
<dbReference type="RefSeq" id="WP_161004525.1">
    <property type="nucleotide sequence ID" value="NZ_WEZQ01000026.1"/>
</dbReference>
<dbReference type="InterPro" id="IPR023298">
    <property type="entry name" value="ATPase_P-typ_TM_dom_sf"/>
</dbReference>
<dbReference type="InterPro" id="IPR018303">
    <property type="entry name" value="ATPase_P-typ_P_site"/>
</dbReference>
<keyword evidence="9 19" id="KW-0547">Nucleotide-binding</keyword>
<keyword evidence="4" id="KW-0813">Transport</keyword>
<keyword evidence="13" id="KW-1278">Translocase</keyword>
<dbReference type="NCBIfam" id="TIGR01525">
    <property type="entry name" value="ATPase-IB_hvy"/>
    <property type="match status" value="1"/>
</dbReference>
<evidence type="ECO:0000256" key="3">
    <source>
        <dbReference type="ARBA" id="ARBA00012517"/>
    </source>
</evidence>
<dbReference type="InterPro" id="IPR059000">
    <property type="entry name" value="ATPase_P-type_domA"/>
</dbReference>
<evidence type="ECO:0000256" key="12">
    <source>
        <dbReference type="ARBA" id="ARBA00022842"/>
    </source>
</evidence>
<dbReference type="SUPFAM" id="SSF81653">
    <property type="entry name" value="Calcium ATPase, transduction domain A"/>
    <property type="match status" value="1"/>
</dbReference>
<dbReference type="SFLD" id="SFLDS00003">
    <property type="entry name" value="Haloacid_Dehalogenase"/>
    <property type="match status" value="1"/>
</dbReference>
<dbReference type="GO" id="GO:0016887">
    <property type="term" value="F:ATP hydrolysis activity"/>
    <property type="evidence" value="ECO:0007669"/>
    <property type="project" value="InterPro"/>
</dbReference>
<dbReference type="InterPro" id="IPR036412">
    <property type="entry name" value="HAD-like_sf"/>
</dbReference>
<dbReference type="PRINTS" id="PR00119">
    <property type="entry name" value="CATATPASE"/>
</dbReference>
<keyword evidence="11 19" id="KW-0067">ATP-binding</keyword>
<dbReference type="InterPro" id="IPR023299">
    <property type="entry name" value="ATPase_P-typ_cyto_dom_N"/>
</dbReference>
<dbReference type="InterPro" id="IPR027256">
    <property type="entry name" value="P-typ_ATPase_IB"/>
</dbReference>
<keyword evidence="15" id="KW-0186">Copper</keyword>
<dbReference type="PANTHER" id="PTHR43520:SF5">
    <property type="entry name" value="CATION-TRANSPORTING P-TYPE ATPASE-RELATED"/>
    <property type="match status" value="1"/>
</dbReference>
<keyword evidence="21" id="KW-0378">Hydrolase</keyword>
<evidence type="ECO:0000256" key="15">
    <source>
        <dbReference type="ARBA" id="ARBA00023008"/>
    </source>
</evidence>
<feature type="transmembrane region" description="Helical" evidence="19">
    <location>
        <begin position="66"/>
        <end position="86"/>
    </location>
</feature>
<dbReference type="GO" id="GO:0005524">
    <property type="term" value="F:ATP binding"/>
    <property type="evidence" value="ECO:0007669"/>
    <property type="project" value="UniProtKB-UniRule"/>
</dbReference>
<comment type="similarity">
    <text evidence="2 19">Belongs to the cation transport ATPase (P-type) (TC 3.A.3) family. Type IB subfamily.</text>
</comment>
<evidence type="ECO:0000256" key="14">
    <source>
        <dbReference type="ARBA" id="ARBA00022989"/>
    </source>
</evidence>
<dbReference type="NCBIfam" id="TIGR01511">
    <property type="entry name" value="ATPase-IB1_Cu"/>
    <property type="match status" value="1"/>
</dbReference>
<dbReference type="GO" id="GO:0055070">
    <property type="term" value="P:copper ion homeostasis"/>
    <property type="evidence" value="ECO:0007669"/>
    <property type="project" value="TreeGrafter"/>
</dbReference>
<evidence type="ECO:0000256" key="2">
    <source>
        <dbReference type="ARBA" id="ARBA00006024"/>
    </source>
</evidence>
<evidence type="ECO:0000256" key="6">
    <source>
        <dbReference type="ARBA" id="ARBA00022553"/>
    </source>
</evidence>
<dbReference type="PANTHER" id="PTHR43520">
    <property type="entry name" value="ATP7, ISOFORM B"/>
    <property type="match status" value="1"/>
</dbReference>
<keyword evidence="10" id="KW-0187">Copper transport</keyword>
<dbReference type="Gene3D" id="3.40.50.1000">
    <property type="entry name" value="HAD superfamily/HAD-like"/>
    <property type="match status" value="1"/>
</dbReference>
<evidence type="ECO:0000256" key="5">
    <source>
        <dbReference type="ARBA" id="ARBA00022475"/>
    </source>
</evidence>
<dbReference type="PRINTS" id="PR00943">
    <property type="entry name" value="CUATPASE"/>
</dbReference>
<dbReference type="SFLD" id="SFLDG00002">
    <property type="entry name" value="C1.7:_P-type_atpase_like"/>
    <property type="match status" value="1"/>
</dbReference>
<feature type="transmembrane region" description="Helical" evidence="19">
    <location>
        <begin position="620"/>
        <end position="643"/>
    </location>
</feature>
<organism evidence="21 22">
    <name type="scientific">Furfurilactobacillus milii</name>
    <dbReference type="NCBI Taxonomy" id="2888272"/>
    <lineage>
        <taxon>Bacteria</taxon>
        <taxon>Bacillati</taxon>
        <taxon>Bacillota</taxon>
        <taxon>Bacilli</taxon>
        <taxon>Lactobacillales</taxon>
        <taxon>Lactobacillaceae</taxon>
        <taxon>Furfurilactobacillus</taxon>
    </lineage>
</organism>
<evidence type="ECO:0000256" key="18">
    <source>
        <dbReference type="ARBA" id="ARBA00049289"/>
    </source>
</evidence>
<keyword evidence="8 19" id="KW-0479">Metal-binding</keyword>
<dbReference type="InterPro" id="IPR008250">
    <property type="entry name" value="ATPase_P-typ_transduc_dom_A_sf"/>
</dbReference>
<dbReference type="Proteomes" id="UP000449209">
    <property type="component" value="Unassembled WGS sequence"/>
</dbReference>
<dbReference type="SUPFAM" id="SSF56784">
    <property type="entry name" value="HAD-like"/>
    <property type="match status" value="1"/>
</dbReference>
<dbReference type="EMBL" id="WEZQ01000026">
    <property type="protein sequence ID" value="MYV18228.1"/>
    <property type="molecule type" value="Genomic_DNA"/>
</dbReference>
<proteinExistence type="inferred from homology"/>
<sequence length="675" mass="72007">MNNMSMDHEMKHDEMQMAGHGMMHMGNLKRKFWVSLVLTIPIILLTPMMGARLPFQLSFPGSDWVVALIGTILFFYGGAPFFSGAVDELKTRKPAMMALIAMGISVAYIYSIYATIANNVFDVKPMVMNFFWELATLIDIMLLGHWIEMNAVMNAGSAVDSLAKLLPNTAHKIVNGQTQDVQVNELAVGDHVSVRAGEQIPADGALVSGTTSVNEAMVTGEAKRIEKKIDDKVIGGSVNGDGTFEMTITGTGDSGYLAQVMDLVANAQQSKSEQENMADKVAGTLFYAALLVAIVAFVTWLFIGNLALALSVAVTVLVIACPHALGLAIPLVVARSTSIAARNGLLIRNRDAMERVKTLKYALMDKTGTLTEGNFEVHAVGSLIDGVSDDAVLAQLAGLENGSSHPLAVGILNAAKHRQITAAKVTDIAQITGVGVQGHADGHKVAIVSATYLNQQGIAYDHQQFDQLASSGNSVSYLLVDDRLTGFVAQGDEIKPAAKRMISLLKKQHIVPVMLTGDNEQTAQVVAKQLGIDEVRAQLMPEDKEKIVRQYQEDGSVMMIGDGVNDAPSLARADIGVAIGSGTDVAIDSADVVLVRSDPNDVVEFLNLARKTTGKMTENLWWGAGYNILAIPLAAGALAPLGFILSPMLGAVLMSLSTVIVAINAMTLRVNKQAE</sequence>
<keyword evidence="17 19" id="KW-0472">Membrane</keyword>
<keyword evidence="7 19" id="KW-0812">Transmembrane</keyword>
<comment type="caution">
    <text evidence="21">The sequence shown here is derived from an EMBL/GenBank/DDBJ whole genome shotgun (WGS) entry which is preliminary data.</text>
</comment>
<dbReference type="Gene3D" id="2.70.150.10">
    <property type="entry name" value="Calcium-transporting ATPase, cytoplasmic transduction domain A"/>
    <property type="match status" value="1"/>
</dbReference>
<keyword evidence="5 19" id="KW-1003">Cell membrane</keyword>
<gene>
    <name evidence="21" type="ORF">GB993_12125</name>
</gene>
<evidence type="ECO:0000256" key="8">
    <source>
        <dbReference type="ARBA" id="ARBA00022723"/>
    </source>
</evidence>
<protein>
    <recommendedName>
        <fullName evidence="3">P-type Cu(+) transporter</fullName>
        <ecNumber evidence="3">7.2.2.8</ecNumber>
    </recommendedName>
</protein>
<reference evidence="21 22" key="1">
    <citation type="journal article" date="2019" name="Appl. Environ. Microbiol.">
        <title>Genetic determinants of hydroxycinnamic acid metabolism in heterofermentative lactobacilli.</title>
        <authorList>
            <person name="Gaur G."/>
            <person name="Oh J.H."/>
            <person name="Filannino P."/>
            <person name="Gobbetti M."/>
            <person name="van Pijkeren J.P."/>
            <person name="Ganzle M.G."/>
        </authorList>
    </citation>
    <scope>NUCLEOTIDE SEQUENCE [LARGE SCALE GENOMIC DNA]</scope>
    <source>
        <strain evidence="21 22">C5</strain>
    </source>
</reference>
<evidence type="ECO:0000256" key="10">
    <source>
        <dbReference type="ARBA" id="ARBA00022796"/>
    </source>
</evidence>
<keyword evidence="6" id="KW-0597">Phosphoprotein</keyword>
<evidence type="ECO:0000256" key="1">
    <source>
        <dbReference type="ARBA" id="ARBA00004651"/>
    </source>
</evidence>
<dbReference type="PROSITE" id="PS00154">
    <property type="entry name" value="ATPASE_E1_E2"/>
    <property type="match status" value="1"/>
</dbReference>
<comment type="catalytic activity">
    <reaction evidence="18">
        <text>Cu(+)(in) + ATP + H2O = Cu(+)(out) + ADP + phosphate + H(+)</text>
        <dbReference type="Rhea" id="RHEA:25792"/>
        <dbReference type="ChEBI" id="CHEBI:15377"/>
        <dbReference type="ChEBI" id="CHEBI:15378"/>
        <dbReference type="ChEBI" id="CHEBI:30616"/>
        <dbReference type="ChEBI" id="CHEBI:43474"/>
        <dbReference type="ChEBI" id="CHEBI:49552"/>
        <dbReference type="ChEBI" id="CHEBI:456216"/>
        <dbReference type="EC" id="7.2.2.8"/>
    </reaction>
</comment>
<evidence type="ECO:0000313" key="21">
    <source>
        <dbReference type="EMBL" id="MYV18228.1"/>
    </source>
</evidence>
<dbReference type="GO" id="GO:0005886">
    <property type="term" value="C:plasma membrane"/>
    <property type="evidence" value="ECO:0007669"/>
    <property type="project" value="UniProtKB-SubCell"/>
</dbReference>
<comment type="subcellular location">
    <subcellularLocation>
        <location evidence="1">Cell membrane</location>
        <topology evidence="1">Multi-pass membrane protein</topology>
    </subcellularLocation>
</comment>
<feature type="transmembrane region" description="Helical" evidence="19">
    <location>
        <begin position="129"/>
        <end position="147"/>
    </location>
</feature>
<evidence type="ECO:0000256" key="9">
    <source>
        <dbReference type="ARBA" id="ARBA00022741"/>
    </source>
</evidence>
<evidence type="ECO:0000256" key="19">
    <source>
        <dbReference type="RuleBase" id="RU362081"/>
    </source>
</evidence>
<evidence type="ECO:0000256" key="4">
    <source>
        <dbReference type="ARBA" id="ARBA00022448"/>
    </source>
</evidence>
<dbReference type="Gene3D" id="3.40.1110.10">
    <property type="entry name" value="Calcium-transporting ATPase, cytoplasmic domain N"/>
    <property type="match status" value="1"/>
</dbReference>
<feature type="transmembrane region" description="Helical" evidence="19">
    <location>
        <begin position="98"/>
        <end position="117"/>
    </location>
</feature>
<evidence type="ECO:0000256" key="17">
    <source>
        <dbReference type="ARBA" id="ARBA00023136"/>
    </source>
</evidence>